<keyword evidence="1" id="KW-0812">Transmembrane</keyword>
<evidence type="ECO:0000313" key="2">
    <source>
        <dbReference type="EMBL" id="THG33870.1"/>
    </source>
</evidence>
<keyword evidence="1" id="KW-1133">Transmembrane helix</keyword>
<name>A0A4S4FSY8_9MICO</name>
<feature type="transmembrane region" description="Helical" evidence="1">
    <location>
        <begin position="96"/>
        <end position="119"/>
    </location>
</feature>
<reference evidence="2 3" key="1">
    <citation type="submission" date="2019-04" db="EMBL/GenBank/DDBJ databases">
        <authorList>
            <person name="Jiang L."/>
        </authorList>
    </citation>
    <scope>NUCLEOTIDE SEQUENCE [LARGE SCALE GENOMIC DNA]</scope>
    <source>
        <strain evidence="2 3">YIM 131861</strain>
    </source>
</reference>
<dbReference type="OrthoDB" id="4871734at2"/>
<organism evidence="2 3">
    <name type="scientific">Orlajensenia flava</name>
    <dbReference type="NCBI Taxonomy" id="2565934"/>
    <lineage>
        <taxon>Bacteria</taxon>
        <taxon>Bacillati</taxon>
        <taxon>Actinomycetota</taxon>
        <taxon>Actinomycetes</taxon>
        <taxon>Micrococcales</taxon>
        <taxon>Microbacteriaceae</taxon>
        <taxon>Orlajensenia</taxon>
    </lineage>
</organism>
<evidence type="ECO:0008006" key="4">
    <source>
        <dbReference type="Google" id="ProtNLM"/>
    </source>
</evidence>
<feature type="transmembrane region" description="Helical" evidence="1">
    <location>
        <begin position="32"/>
        <end position="53"/>
    </location>
</feature>
<evidence type="ECO:0000313" key="3">
    <source>
        <dbReference type="Proteomes" id="UP000307380"/>
    </source>
</evidence>
<dbReference type="RefSeq" id="WP_136424509.1">
    <property type="nucleotide sequence ID" value="NZ_SSSN01000007.1"/>
</dbReference>
<feature type="transmembrane region" description="Helical" evidence="1">
    <location>
        <begin position="5"/>
        <end position="26"/>
    </location>
</feature>
<keyword evidence="1" id="KW-0472">Membrane</keyword>
<feature type="transmembrane region" description="Helical" evidence="1">
    <location>
        <begin position="65"/>
        <end position="84"/>
    </location>
</feature>
<dbReference type="EMBL" id="SSSN01000007">
    <property type="protein sequence ID" value="THG33870.1"/>
    <property type="molecule type" value="Genomic_DNA"/>
</dbReference>
<dbReference type="Proteomes" id="UP000307380">
    <property type="component" value="Unassembled WGS sequence"/>
</dbReference>
<gene>
    <name evidence="2" type="ORF">E6C70_10510</name>
</gene>
<proteinExistence type="predicted"/>
<protein>
    <recommendedName>
        <fullName evidence="4">Phage holin family protein</fullName>
    </recommendedName>
</protein>
<evidence type="ECO:0000256" key="1">
    <source>
        <dbReference type="SAM" id="Phobius"/>
    </source>
</evidence>
<dbReference type="AlphaFoldDB" id="A0A4S4FSY8"/>
<comment type="caution">
    <text evidence="2">The sequence shown here is derived from an EMBL/GenBank/DDBJ whole genome shotgun (WGS) entry which is preliminary data.</text>
</comment>
<sequence>MVRLLIKIAIFLGSAALGLWITSLLVRDFTLHLAGFLVAVVVFAIVQLVVDWIVRRFLRQNGPAVTAVAGVIAAFAALLIASLFPDGIVITTIVGWVFATLIVWIVTGVITWLAERFLLPKASRERRRS</sequence>
<accession>A0A4S4FSY8</accession>
<keyword evidence="3" id="KW-1185">Reference proteome</keyword>